<dbReference type="Proteomes" id="UP000818624">
    <property type="component" value="Chromosome 6"/>
</dbReference>
<feature type="compositionally biased region" description="Low complexity" evidence="1">
    <location>
        <begin position="308"/>
        <end position="319"/>
    </location>
</feature>
<feature type="region of interest" description="Disordered" evidence="1">
    <location>
        <begin position="45"/>
        <end position="99"/>
    </location>
</feature>
<protein>
    <submittedName>
        <fullName evidence="2">Uncharacterized protein</fullName>
    </submittedName>
</protein>
<keyword evidence="3" id="KW-1185">Reference proteome</keyword>
<accession>A0ABY8EVU6</accession>
<evidence type="ECO:0000256" key="1">
    <source>
        <dbReference type="SAM" id="MobiDB-lite"/>
    </source>
</evidence>
<reference evidence="2 3" key="1">
    <citation type="journal article" date="2020" name="Elife">
        <title>Loss of centromere function drives karyotype evolution in closely related Malassezia species.</title>
        <authorList>
            <person name="Sankaranarayanan S.R."/>
            <person name="Ianiri G."/>
            <person name="Coelho M.A."/>
            <person name="Reza M.H."/>
            <person name="Thimmappa B.C."/>
            <person name="Ganguly P."/>
            <person name="Vadnala R.N."/>
            <person name="Sun S."/>
            <person name="Siddharthan R."/>
            <person name="Tellgren-Roth C."/>
            <person name="Dawson T.L."/>
            <person name="Heitman J."/>
            <person name="Sanyal K."/>
        </authorList>
    </citation>
    <scope>NUCLEOTIDE SEQUENCE [LARGE SCALE GENOMIC DNA]</scope>
    <source>
        <strain evidence="2">CBS14141</strain>
    </source>
</reference>
<feature type="region of interest" description="Disordered" evidence="1">
    <location>
        <begin position="116"/>
        <end position="501"/>
    </location>
</feature>
<dbReference type="EMBL" id="CP046239">
    <property type="protein sequence ID" value="WFD49723.1"/>
    <property type="molecule type" value="Genomic_DNA"/>
</dbReference>
<organism evidence="2 3">
    <name type="scientific">Malassezia furfur</name>
    <name type="common">Pityriasis versicolor infection agent</name>
    <name type="synonym">Pityrosporum furfur</name>
    <dbReference type="NCBI Taxonomy" id="55194"/>
    <lineage>
        <taxon>Eukaryota</taxon>
        <taxon>Fungi</taxon>
        <taxon>Dikarya</taxon>
        <taxon>Basidiomycota</taxon>
        <taxon>Ustilaginomycotina</taxon>
        <taxon>Malasseziomycetes</taxon>
        <taxon>Malasseziales</taxon>
        <taxon>Malasseziaceae</taxon>
        <taxon>Malassezia</taxon>
    </lineage>
</organism>
<feature type="compositionally biased region" description="Basic and acidic residues" evidence="1">
    <location>
        <begin position="116"/>
        <end position="128"/>
    </location>
</feature>
<feature type="compositionally biased region" description="Low complexity" evidence="1">
    <location>
        <begin position="428"/>
        <end position="465"/>
    </location>
</feature>
<feature type="compositionally biased region" description="Low complexity" evidence="1">
    <location>
        <begin position="153"/>
        <end position="176"/>
    </location>
</feature>
<proteinExistence type="predicted"/>
<evidence type="ECO:0000313" key="3">
    <source>
        <dbReference type="Proteomes" id="UP000818624"/>
    </source>
</evidence>
<feature type="compositionally biased region" description="Pro residues" evidence="1">
    <location>
        <begin position="200"/>
        <end position="220"/>
    </location>
</feature>
<sequence length="529" mass="58082">MSEAFPNPYDPPAERAEPRAQPFEDEDEELSRAIRESLALEAEAKERARREEQEALQAAIAASRDEESRRREREQQALLQERKALEQSRQEARRREAEMQRQALLEMEILEQSRREHEAAMQFREFREPPQPQRRSTIDRNAEESLLWLDAPRGSSSGSTRSSATSVTPTAAASSSGRTLDHADPGPPPSYTPRESMHSPRPPTLPTPPVAAPPAAPPAPERQESFPNPYELLAAPQPPAGADTGRAPLLNPFLQDERALSPTQMPAASPSAGPAEPDSPSSSSSFTVSSTASHAPPELPPPPQSRYEAALAAAAAAEQQDAESEDSWAESTGDERLWRAPVHDEEEEEEEEEYDASTRTAYDEALARSNVSLDGTAPNEGLPTAASEEADDDEAHRIPIAPLVPTQVPIAPLQPRRWSEERELRPTPADAPDAEASPASAYALDAQPWTESPAPSQAADAASLRSQDRSSSRASSERRPGVFGEAFPPRMRAGSRRSVACSLGSPTRRMHWSCMRRRRRLRRCMRAPT</sequence>
<gene>
    <name evidence="2" type="ORF">GLX27_004408</name>
</gene>
<feature type="compositionally biased region" description="Low complexity" evidence="1">
    <location>
        <begin position="266"/>
        <end position="293"/>
    </location>
</feature>
<feature type="compositionally biased region" description="Basic and acidic residues" evidence="1">
    <location>
        <begin position="333"/>
        <end position="343"/>
    </location>
</feature>
<feature type="compositionally biased region" description="Basic and acidic residues" evidence="1">
    <location>
        <begin position="466"/>
        <end position="480"/>
    </location>
</feature>
<evidence type="ECO:0000313" key="2">
    <source>
        <dbReference type="EMBL" id="WFD49723.1"/>
    </source>
</evidence>
<dbReference type="InterPro" id="IPR003903">
    <property type="entry name" value="UIM_dom"/>
</dbReference>
<feature type="region of interest" description="Disordered" evidence="1">
    <location>
        <begin position="1"/>
        <end position="30"/>
    </location>
</feature>
<feature type="compositionally biased region" description="Acidic residues" evidence="1">
    <location>
        <begin position="344"/>
        <end position="355"/>
    </location>
</feature>
<dbReference type="PROSITE" id="PS50330">
    <property type="entry name" value="UIM"/>
    <property type="match status" value="2"/>
</dbReference>
<feature type="compositionally biased region" description="Basic and acidic residues" evidence="1">
    <location>
        <begin position="63"/>
        <end position="99"/>
    </location>
</feature>
<name>A0ABY8EVU6_MALFU</name>